<dbReference type="RefSeq" id="WP_100715251.1">
    <property type="nucleotide sequence ID" value="NZ_NPDY01000025.1"/>
</dbReference>
<reference evidence="6 7" key="1">
    <citation type="submission" date="2017-07" db="EMBL/GenBank/DDBJ databases">
        <title>Leptospira spp. isolated from tropical soils.</title>
        <authorList>
            <person name="Thibeaux R."/>
            <person name="Iraola G."/>
            <person name="Ferres I."/>
            <person name="Bierque E."/>
            <person name="Girault D."/>
            <person name="Soupe-Gilbert M.-E."/>
            <person name="Picardeau M."/>
            <person name="Goarant C."/>
        </authorList>
    </citation>
    <scope>NUCLEOTIDE SEQUENCE [LARGE SCALE GENOMIC DNA]</scope>
    <source>
        <strain evidence="5 7">FH1-B-B1</strain>
        <strain evidence="4 6">FH1-B-C1</strain>
    </source>
</reference>
<gene>
    <name evidence="4" type="ORF">CH360_16725</name>
    <name evidence="5" type="ORF">CH373_17440</name>
</gene>
<dbReference type="PANTHER" id="PTHR30055">
    <property type="entry name" value="HTH-TYPE TRANSCRIPTIONAL REGULATOR RUTR"/>
    <property type="match status" value="1"/>
</dbReference>
<evidence type="ECO:0000256" key="2">
    <source>
        <dbReference type="PROSITE-ProRule" id="PRU00335"/>
    </source>
</evidence>
<proteinExistence type="predicted"/>
<dbReference type="PRINTS" id="PR00455">
    <property type="entry name" value="HTHTETR"/>
</dbReference>
<dbReference type="Pfam" id="PF16295">
    <property type="entry name" value="TetR_C_10"/>
    <property type="match status" value="1"/>
</dbReference>
<feature type="DNA-binding region" description="H-T-H motif" evidence="2">
    <location>
        <begin position="30"/>
        <end position="49"/>
    </location>
</feature>
<dbReference type="AlphaFoldDB" id="A0A2M9ZIG8"/>
<evidence type="ECO:0000313" key="7">
    <source>
        <dbReference type="Proteomes" id="UP000231990"/>
    </source>
</evidence>
<evidence type="ECO:0000313" key="5">
    <source>
        <dbReference type="EMBL" id="PJZ71849.1"/>
    </source>
</evidence>
<dbReference type="SUPFAM" id="SSF48498">
    <property type="entry name" value="Tetracyclin repressor-like, C-terminal domain"/>
    <property type="match status" value="1"/>
</dbReference>
<dbReference type="SUPFAM" id="SSF46689">
    <property type="entry name" value="Homeodomain-like"/>
    <property type="match status" value="1"/>
</dbReference>
<comment type="caution">
    <text evidence="5">The sequence shown here is derived from an EMBL/GenBank/DDBJ whole genome shotgun (WGS) entry which is preliminary data.</text>
</comment>
<dbReference type="PROSITE" id="PS50977">
    <property type="entry name" value="HTH_TETR_2"/>
    <property type="match status" value="1"/>
</dbReference>
<accession>A0A2M9ZIG8</accession>
<name>A0A2M9ZIG8_9LEPT</name>
<sequence>MSIRDPEDKKERIFTSALRLFTERGFSATPMPELAKEAGIGAGTIYRYFKSKEELVNELYRFWKVKFLENLKENFPKHASTKEKFFHFWRQMGEFYKKHPQAFEFLELHSHAPYLDERSRKLTEDTLAYLVEFLEEARAKREIHTSLGSKELLSLCYGSFVGLVKLCKGGFLVLEDTVQLQAGDVVWKGISAE</sequence>
<dbReference type="PANTHER" id="PTHR30055:SF207">
    <property type="entry name" value="HTH-TYPE TRANSCRIPTIONAL REPRESSOR FATR"/>
    <property type="match status" value="1"/>
</dbReference>
<dbReference type="EMBL" id="NPDZ01000018">
    <property type="protein sequence ID" value="PJZ71849.1"/>
    <property type="molecule type" value="Genomic_DNA"/>
</dbReference>
<dbReference type="InterPro" id="IPR032551">
    <property type="entry name" value="BscR_C"/>
</dbReference>
<evidence type="ECO:0000259" key="3">
    <source>
        <dbReference type="PROSITE" id="PS50977"/>
    </source>
</evidence>
<evidence type="ECO:0000256" key="1">
    <source>
        <dbReference type="ARBA" id="ARBA00023125"/>
    </source>
</evidence>
<keyword evidence="1 2" id="KW-0238">DNA-binding</keyword>
<evidence type="ECO:0000313" key="6">
    <source>
        <dbReference type="Proteomes" id="UP000231962"/>
    </source>
</evidence>
<dbReference type="GO" id="GO:0003700">
    <property type="term" value="F:DNA-binding transcription factor activity"/>
    <property type="evidence" value="ECO:0007669"/>
    <property type="project" value="TreeGrafter"/>
</dbReference>
<protein>
    <submittedName>
        <fullName evidence="5">TetR family transcriptional regulator</fullName>
    </submittedName>
</protein>
<dbReference type="InterPro" id="IPR036271">
    <property type="entry name" value="Tet_transcr_reg_TetR-rel_C_sf"/>
</dbReference>
<dbReference type="InterPro" id="IPR001647">
    <property type="entry name" value="HTH_TetR"/>
</dbReference>
<dbReference type="Pfam" id="PF00440">
    <property type="entry name" value="TetR_N"/>
    <property type="match status" value="1"/>
</dbReference>
<feature type="domain" description="HTH tetR-type" evidence="3">
    <location>
        <begin position="7"/>
        <end position="67"/>
    </location>
</feature>
<dbReference type="OrthoDB" id="6430772at2"/>
<dbReference type="InterPro" id="IPR009057">
    <property type="entry name" value="Homeodomain-like_sf"/>
</dbReference>
<dbReference type="GO" id="GO:0000976">
    <property type="term" value="F:transcription cis-regulatory region binding"/>
    <property type="evidence" value="ECO:0007669"/>
    <property type="project" value="TreeGrafter"/>
</dbReference>
<dbReference type="Gene3D" id="1.10.357.10">
    <property type="entry name" value="Tetracycline Repressor, domain 2"/>
    <property type="match status" value="1"/>
</dbReference>
<dbReference type="EMBL" id="NPDY01000025">
    <property type="protein sequence ID" value="PJZ68361.1"/>
    <property type="molecule type" value="Genomic_DNA"/>
</dbReference>
<dbReference type="Proteomes" id="UP000231990">
    <property type="component" value="Unassembled WGS sequence"/>
</dbReference>
<dbReference type="Proteomes" id="UP000231962">
    <property type="component" value="Unassembled WGS sequence"/>
</dbReference>
<organism evidence="5 7">
    <name type="scientific">Leptospira perolatii</name>
    <dbReference type="NCBI Taxonomy" id="2023191"/>
    <lineage>
        <taxon>Bacteria</taxon>
        <taxon>Pseudomonadati</taxon>
        <taxon>Spirochaetota</taxon>
        <taxon>Spirochaetia</taxon>
        <taxon>Leptospirales</taxon>
        <taxon>Leptospiraceae</taxon>
        <taxon>Leptospira</taxon>
    </lineage>
</organism>
<evidence type="ECO:0000313" key="4">
    <source>
        <dbReference type="EMBL" id="PJZ68361.1"/>
    </source>
</evidence>
<dbReference type="InterPro" id="IPR050109">
    <property type="entry name" value="HTH-type_TetR-like_transc_reg"/>
</dbReference>
<keyword evidence="6" id="KW-1185">Reference proteome</keyword>